<dbReference type="PANTHER" id="PTHR23303">
    <property type="entry name" value="CARBOXYPEPTIDASE REGULATORY REGION-CONTAINING"/>
    <property type="match status" value="1"/>
</dbReference>
<feature type="compositionally biased region" description="Polar residues" evidence="4">
    <location>
        <begin position="77"/>
        <end position="100"/>
    </location>
</feature>
<name>A0A317YML9_STAPS</name>
<feature type="region of interest" description="Disordered" evidence="4">
    <location>
        <begin position="1"/>
        <end position="29"/>
    </location>
</feature>
<feature type="domain" description="SD-repeat containing protein B" evidence="5">
    <location>
        <begin position="7"/>
        <end position="97"/>
    </location>
</feature>
<evidence type="ECO:0000256" key="2">
    <source>
        <dbReference type="ARBA" id="ARBA00022525"/>
    </source>
</evidence>
<dbReference type="Gene3D" id="2.60.40.10">
    <property type="entry name" value="Immunoglobulins"/>
    <property type="match status" value="1"/>
</dbReference>
<evidence type="ECO:0000313" key="7">
    <source>
        <dbReference type="Proteomes" id="UP000246800"/>
    </source>
</evidence>
<feature type="region of interest" description="Disordered" evidence="4">
    <location>
        <begin position="72"/>
        <end position="100"/>
    </location>
</feature>
<protein>
    <recommendedName>
        <fullName evidence="5">SD-repeat containing protein B domain-containing protein</fullName>
    </recommendedName>
</protein>
<dbReference type="PANTHER" id="PTHR23303:SF15">
    <property type="entry name" value="COLOSSIN-A"/>
    <property type="match status" value="1"/>
</dbReference>
<dbReference type="GO" id="GO:0005576">
    <property type="term" value="C:extracellular region"/>
    <property type="evidence" value="ECO:0007669"/>
    <property type="project" value="UniProtKB-SubCell"/>
</dbReference>
<accession>A0A317YML9</accession>
<evidence type="ECO:0000256" key="3">
    <source>
        <dbReference type="ARBA" id="ARBA00022729"/>
    </source>
</evidence>
<dbReference type="InterPro" id="IPR033764">
    <property type="entry name" value="Sdr_B"/>
</dbReference>
<keyword evidence="2" id="KW-0964">Secreted</keyword>
<feature type="non-terminal residue" evidence="6">
    <location>
        <position position="100"/>
    </location>
</feature>
<dbReference type="EMBL" id="QEIT01000117">
    <property type="protein sequence ID" value="PWZ72758.1"/>
    <property type="molecule type" value="Genomic_DNA"/>
</dbReference>
<dbReference type="SUPFAM" id="SSF117074">
    <property type="entry name" value="Hypothetical protein PA1324"/>
    <property type="match status" value="1"/>
</dbReference>
<evidence type="ECO:0000313" key="6">
    <source>
        <dbReference type="EMBL" id="PWZ72758.1"/>
    </source>
</evidence>
<sequence>PEPPTHNVGDKVWDDLNKDGIQDDNEPGISNVKVTLKDADGNVVDTRTTDANGNYLFENVKEGDYTIEFETPEGYTPTVTGQGTSDNDSNGTSTKVTVKD</sequence>
<comment type="subcellular location">
    <subcellularLocation>
        <location evidence="1">Secreted</location>
    </subcellularLocation>
</comment>
<proteinExistence type="predicted"/>
<feature type="non-terminal residue" evidence="6">
    <location>
        <position position="1"/>
    </location>
</feature>
<feature type="compositionally biased region" description="Basic and acidic residues" evidence="4">
    <location>
        <begin position="8"/>
        <end position="21"/>
    </location>
</feature>
<evidence type="ECO:0000259" key="5">
    <source>
        <dbReference type="Pfam" id="PF17210"/>
    </source>
</evidence>
<evidence type="ECO:0000256" key="1">
    <source>
        <dbReference type="ARBA" id="ARBA00004613"/>
    </source>
</evidence>
<comment type="caution">
    <text evidence="6">The sequence shown here is derived from an EMBL/GenBank/DDBJ whole genome shotgun (WGS) entry which is preliminary data.</text>
</comment>
<reference evidence="6 7" key="1">
    <citation type="journal article" date="2018" name="Vet. Microbiol.">
        <title>Clonal diversity and geographic distribution of methicillin-resistant Staphylococcus pseudintermedius from Australian animals: Discovery of novel sequence types.</title>
        <authorList>
            <person name="Worthing K.A."/>
            <person name="Abraham S."/>
            <person name="Coombs G.W."/>
            <person name="Pang S."/>
            <person name="Saputra S."/>
            <person name="Jordan D."/>
            <person name="Trott D.J."/>
            <person name="Norris J.M."/>
        </authorList>
    </citation>
    <scope>NUCLEOTIDE SEQUENCE [LARGE SCALE GENOMIC DNA]</scope>
    <source>
        <strain evidence="6 7">ST525 1</strain>
    </source>
</reference>
<dbReference type="AlphaFoldDB" id="A0A317YML9"/>
<organism evidence="6 7">
    <name type="scientific">Staphylococcus pseudintermedius</name>
    <dbReference type="NCBI Taxonomy" id="283734"/>
    <lineage>
        <taxon>Bacteria</taxon>
        <taxon>Bacillati</taxon>
        <taxon>Bacillota</taxon>
        <taxon>Bacilli</taxon>
        <taxon>Bacillales</taxon>
        <taxon>Staphylococcaceae</taxon>
        <taxon>Staphylococcus</taxon>
        <taxon>Staphylococcus intermedius group</taxon>
    </lineage>
</organism>
<dbReference type="InterPro" id="IPR013783">
    <property type="entry name" value="Ig-like_fold"/>
</dbReference>
<dbReference type="Pfam" id="PF17210">
    <property type="entry name" value="SdrD_B"/>
    <property type="match status" value="1"/>
</dbReference>
<gene>
    <name evidence="6" type="ORF">DD902_12740</name>
</gene>
<dbReference type="RefSeq" id="WP_146699652.1">
    <property type="nucleotide sequence ID" value="NZ_QEIT01000117.1"/>
</dbReference>
<keyword evidence="3" id="KW-0732">Signal</keyword>
<evidence type="ECO:0000256" key="4">
    <source>
        <dbReference type="SAM" id="MobiDB-lite"/>
    </source>
</evidence>
<dbReference type="Proteomes" id="UP000246800">
    <property type="component" value="Unassembled WGS sequence"/>
</dbReference>
<dbReference type="InterPro" id="IPR051417">
    <property type="entry name" value="SDr/BOS_complex"/>
</dbReference>